<reference evidence="2" key="1">
    <citation type="submission" date="2024-02" db="EMBL/GenBank/DDBJ databases">
        <authorList>
            <consortium name="ELIXIR-Norway"/>
            <consortium name="Elixir Norway"/>
        </authorList>
    </citation>
    <scope>NUCLEOTIDE SEQUENCE</scope>
</reference>
<accession>A0ABP0X460</accession>
<feature type="region of interest" description="Disordered" evidence="1">
    <location>
        <begin position="276"/>
        <end position="355"/>
    </location>
</feature>
<feature type="compositionally biased region" description="Low complexity" evidence="1">
    <location>
        <begin position="328"/>
        <end position="351"/>
    </location>
</feature>
<evidence type="ECO:0000256" key="1">
    <source>
        <dbReference type="SAM" id="MobiDB-lite"/>
    </source>
</evidence>
<feature type="compositionally biased region" description="Low complexity" evidence="1">
    <location>
        <begin position="79"/>
        <end position="97"/>
    </location>
</feature>
<dbReference type="PANTHER" id="PTHR33356:SF5">
    <property type="entry name" value="TIP41-LIKE PROTEIN"/>
    <property type="match status" value="1"/>
</dbReference>
<name>A0ABP0X460_9BRYO</name>
<keyword evidence="3" id="KW-1185">Reference proteome</keyword>
<feature type="region of interest" description="Disordered" evidence="1">
    <location>
        <begin position="169"/>
        <end position="190"/>
    </location>
</feature>
<evidence type="ECO:0000313" key="3">
    <source>
        <dbReference type="Proteomes" id="UP001497444"/>
    </source>
</evidence>
<dbReference type="Proteomes" id="UP001497444">
    <property type="component" value="Chromosome 5"/>
</dbReference>
<dbReference type="PANTHER" id="PTHR33356">
    <property type="entry name" value="TIP41-LIKE PROTEIN"/>
    <property type="match status" value="1"/>
</dbReference>
<feature type="compositionally biased region" description="Polar residues" evidence="1">
    <location>
        <begin position="313"/>
        <end position="327"/>
    </location>
</feature>
<feature type="region of interest" description="Disordered" evidence="1">
    <location>
        <begin position="79"/>
        <end position="104"/>
    </location>
</feature>
<protein>
    <submittedName>
        <fullName evidence="2">Uncharacterized protein</fullName>
    </submittedName>
</protein>
<evidence type="ECO:0000313" key="2">
    <source>
        <dbReference type="EMBL" id="CAK9273891.1"/>
    </source>
</evidence>
<organism evidence="2 3">
    <name type="scientific">Sphagnum jensenii</name>
    <dbReference type="NCBI Taxonomy" id="128206"/>
    <lineage>
        <taxon>Eukaryota</taxon>
        <taxon>Viridiplantae</taxon>
        <taxon>Streptophyta</taxon>
        <taxon>Embryophyta</taxon>
        <taxon>Bryophyta</taxon>
        <taxon>Sphagnophytina</taxon>
        <taxon>Sphagnopsida</taxon>
        <taxon>Sphagnales</taxon>
        <taxon>Sphagnaceae</taxon>
        <taxon>Sphagnum</taxon>
    </lineage>
</organism>
<dbReference type="EMBL" id="OZ020100">
    <property type="protein sequence ID" value="CAK9273891.1"/>
    <property type="molecule type" value="Genomic_DNA"/>
</dbReference>
<gene>
    <name evidence="2" type="ORF">CSSPJE1EN1_LOCUS19369</name>
</gene>
<proteinExistence type="predicted"/>
<sequence length="477" mass="51645">MAFEVARVHGLICSNIEDSLLLNNAMMMMRPGEEPLVVGAAAGGEELQEMHRGLGRGVWSCLPSPIRIAYEPSLYGQSSEASSSLSSPLDSSASSTETESDDDDNELFASLAEEIAHSIMLTDDDKSHPAEKEKNAAAGEFKCTQDLASRIVGGSWLSAAGVAANAQNGSKESSRVSSQMSSPTTTPLSGQSDAWDLLYPAAGEVVSLKTNDRRRALTIPQARMVQQQAHQVQEQAQAQWKLQSVRMPVSGMPFIDVKGSESSECLRSTTAHVVASMPKVLSPRDRPAAAGRHRQQRSWSSLGRDEHRKPCWNQFQAGKTHSPTSWAQQSRQPSPQLQQQSYLGSQNGSSYDPSCNSVQQSAAAAGYGVPAVFFGTGRIGRESSGTGVPSPVSWKCIRQVQAMVDNLMNFVCVFSSGYLASKPLSPTLSSQLEMSQPGSLRICHNDHVWPPPDRKLRAPLLHQAAPAELRLPNEWIY</sequence>